<protein>
    <recommendedName>
        <fullName evidence="1">Phenylalanyl tRNA synthetase beta chain core domain-containing protein</fullName>
    </recommendedName>
</protein>
<dbReference type="Gene3D" id="3.30.930.10">
    <property type="entry name" value="Bira Bifunctional Protein, Domain 2"/>
    <property type="match status" value="1"/>
</dbReference>
<dbReference type="InterPro" id="IPR045864">
    <property type="entry name" value="aa-tRNA-synth_II/BPL/LPL"/>
</dbReference>
<dbReference type="Proteomes" id="UP001371456">
    <property type="component" value="Unassembled WGS sequence"/>
</dbReference>
<dbReference type="EMBL" id="JBANQN010000001">
    <property type="protein sequence ID" value="KAK6802564.1"/>
    <property type="molecule type" value="Genomic_DNA"/>
</dbReference>
<organism evidence="2 3">
    <name type="scientific">Solanum bulbocastanum</name>
    <name type="common">Wild potato</name>
    <dbReference type="NCBI Taxonomy" id="147425"/>
    <lineage>
        <taxon>Eukaryota</taxon>
        <taxon>Viridiplantae</taxon>
        <taxon>Streptophyta</taxon>
        <taxon>Embryophyta</taxon>
        <taxon>Tracheophyta</taxon>
        <taxon>Spermatophyta</taxon>
        <taxon>Magnoliopsida</taxon>
        <taxon>eudicotyledons</taxon>
        <taxon>Gunneridae</taxon>
        <taxon>Pentapetalae</taxon>
        <taxon>asterids</taxon>
        <taxon>lamiids</taxon>
        <taxon>Solanales</taxon>
        <taxon>Solanaceae</taxon>
        <taxon>Solanoideae</taxon>
        <taxon>Solaneae</taxon>
        <taxon>Solanum</taxon>
    </lineage>
</organism>
<dbReference type="GO" id="GO:0009328">
    <property type="term" value="C:phenylalanine-tRNA ligase complex"/>
    <property type="evidence" value="ECO:0007669"/>
    <property type="project" value="TreeGrafter"/>
</dbReference>
<dbReference type="PANTHER" id="PTHR10947:SF0">
    <property type="entry name" value="PHENYLALANINE--TRNA LIGASE BETA SUBUNIT"/>
    <property type="match status" value="1"/>
</dbReference>
<feature type="domain" description="Phenylalanyl tRNA synthetase beta chain core" evidence="1">
    <location>
        <begin position="16"/>
        <end position="69"/>
    </location>
</feature>
<reference evidence="2 3" key="1">
    <citation type="submission" date="2024-02" db="EMBL/GenBank/DDBJ databases">
        <title>de novo genome assembly of Solanum bulbocastanum strain 11H21.</title>
        <authorList>
            <person name="Hosaka A.J."/>
        </authorList>
    </citation>
    <scope>NUCLEOTIDE SEQUENCE [LARGE SCALE GENOMIC DNA]</scope>
    <source>
        <tissue evidence="2">Young leaves</tissue>
    </source>
</reference>
<dbReference type="GO" id="GO:0004826">
    <property type="term" value="F:phenylalanine-tRNA ligase activity"/>
    <property type="evidence" value="ECO:0007669"/>
    <property type="project" value="InterPro"/>
</dbReference>
<dbReference type="AlphaFoldDB" id="A0AAN8U2Y5"/>
<dbReference type="Pfam" id="PF17759">
    <property type="entry name" value="tRNA_synthFbeta"/>
    <property type="match status" value="1"/>
</dbReference>
<evidence type="ECO:0000313" key="2">
    <source>
        <dbReference type="EMBL" id="KAK6802564.1"/>
    </source>
</evidence>
<name>A0AAN8U2Y5_SOLBU</name>
<evidence type="ECO:0000313" key="3">
    <source>
        <dbReference type="Proteomes" id="UP001371456"/>
    </source>
</evidence>
<evidence type="ECO:0000259" key="1">
    <source>
        <dbReference type="Pfam" id="PF17759"/>
    </source>
</evidence>
<gene>
    <name evidence="2" type="ORF">RDI58_000344</name>
</gene>
<dbReference type="GO" id="GO:0006432">
    <property type="term" value="P:phenylalanyl-tRNA aminoacylation"/>
    <property type="evidence" value="ECO:0007669"/>
    <property type="project" value="InterPro"/>
</dbReference>
<sequence>MEATGTNFVSPGNSTGYYIEKSEEPAFLQGRQASVIYGGKRIGTFGIVHPKVLKEYDIPDVCSFLELDMQSFL</sequence>
<comment type="caution">
    <text evidence="2">The sequence shown here is derived from an EMBL/GenBank/DDBJ whole genome shotgun (WGS) entry which is preliminary data.</text>
</comment>
<dbReference type="InterPro" id="IPR045060">
    <property type="entry name" value="Phe-tRNA-ligase_IIc_bsu"/>
</dbReference>
<accession>A0AAN8U2Y5</accession>
<dbReference type="SUPFAM" id="SSF55681">
    <property type="entry name" value="Class II aaRS and biotin synthetases"/>
    <property type="match status" value="1"/>
</dbReference>
<proteinExistence type="predicted"/>
<dbReference type="InterPro" id="IPR041616">
    <property type="entry name" value="PheRS_beta_core"/>
</dbReference>
<keyword evidence="3" id="KW-1185">Reference proteome</keyword>
<dbReference type="PANTHER" id="PTHR10947">
    <property type="entry name" value="PHENYLALANYL-TRNA SYNTHETASE BETA CHAIN AND LEUCINE-RICH REPEAT-CONTAINING PROTEIN 47"/>
    <property type="match status" value="1"/>
</dbReference>